<dbReference type="Proteomes" id="UP000076964">
    <property type="component" value="Unassembled WGS sequence"/>
</dbReference>
<dbReference type="EMBL" id="LSFI01000044">
    <property type="protein sequence ID" value="OAG27022.1"/>
    <property type="molecule type" value="Genomic_DNA"/>
</dbReference>
<organism evidence="3 4">
    <name type="scientific">Thermodesulfatator autotrophicus</name>
    <dbReference type="NCBI Taxonomy" id="1795632"/>
    <lineage>
        <taxon>Bacteria</taxon>
        <taxon>Pseudomonadati</taxon>
        <taxon>Thermodesulfobacteriota</taxon>
        <taxon>Thermodesulfobacteria</taxon>
        <taxon>Thermodesulfobacteriales</taxon>
        <taxon>Thermodesulfatatoraceae</taxon>
        <taxon>Thermodesulfatator</taxon>
    </lineage>
</organism>
<evidence type="ECO:0000313" key="4">
    <source>
        <dbReference type="Proteomes" id="UP000076964"/>
    </source>
</evidence>
<keyword evidence="1" id="KW-0328">Glycosyltransferase</keyword>
<dbReference type="OrthoDB" id="9771846at2"/>
<keyword evidence="2" id="KW-0808">Transferase</keyword>
<name>A0A177E721_9BACT</name>
<evidence type="ECO:0000313" key="3">
    <source>
        <dbReference type="EMBL" id="OAG27022.1"/>
    </source>
</evidence>
<evidence type="ECO:0000256" key="2">
    <source>
        <dbReference type="ARBA" id="ARBA00022679"/>
    </source>
</evidence>
<dbReference type="RefSeq" id="WP_068543124.1">
    <property type="nucleotide sequence ID" value="NZ_LSFI01000044.1"/>
</dbReference>
<dbReference type="CDD" id="cd06533">
    <property type="entry name" value="Glyco_transf_WecG_TagA"/>
    <property type="match status" value="1"/>
</dbReference>
<sequence>MNYIKAFNILFKGLKKDFILSLLENKKGFNIITTVNAEFIVLANETERFRRILNKNISTVDGQIPYFFLKLRNPKSKIEKISGSDLIFDICKKASQLGLKVFLLGGLETSNKISQQRLRELFPGLIISGYSPPYSPYPFSKQHNEKILKILKDFSPEVLFVAFGAPKQEYWIEDNRTLLEEIGIRLAIGVGGTFELVAGIEKRAPKFVQKIGLESIWRLYQNPKRFRRFLRNFKFFKYAFL</sequence>
<protein>
    <recommendedName>
        <fullName evidence="5">Glycosyltransferase</fullName>
    </recommendedName>
</protein>
<comment type="caution">
    <text evidence="3">The sequence shown here is derived from an EMBL/GenBank/DDBJ whole genome shotgun (WGS) entry which is preliminary data.</text>
</comment>
<dbReference type="PANTHER" id="PTHR34136">
    <property type="match status" value="1"/>
</dbReference>
<dbReference type="InterPro" id="IPR004629">
    <property type="entry name" value="WecG_TagA_CpsF"/>
</dbReference>
<gene>
    <name evidence="3" type="ORF">TH606_09075</name>
</gene>
<evidence type="ECO:0000256" key="1">
    <source>
        <dbReference type="ARBA" id="ARBA00022676"/>
    </source>
</evidence>
<reference evidence="3 4" key="1">
    <citation type="submission" date="2016-02" db="EMBL/GenBank/DDBJ databases">
        <title>Draft genome sequence of Thermodesulfatator sp. S606.</title>
        <authorList>
            <person name="Lai Q."/>
            <person name="Cao J."/>
            <person name="Dupont S."/>
            <person name="Shao Z."/>
            <person name="Jebbar M."/>
            <person name="Alain K."/>
        </authorList>
    </citation>
    <scope>NUCLEOTIDE SEQUENCE [LARGE SCALE GENOMIC DNA]</scope>
    <source>
        <strain evidence="3 4">S606</strain>
    </source>
</reference>
<dbReference type="GO" id="GO:0016758">
    <property type="term" value="F:hexosyltransferase activity"/>
    <property type="evidence" value="ECO:0007669"/>
    <property type="project" value="TreeGrafter"/>
</dbReference>
<dbReference type="STRING" id="1795632.TH606_09075"/>
<dbReference type="AlphaFoldDB" id="A0A177E721"/>
<dbReference type="NCBIfam" id="TIGR00696">
    <property type="entry name" value="wecG_tagA_cpsF"/>
    <property type="match status" value="1"/>
</dbReference>
<evidence type="ECO:0008006" key="5">
    <source>
        <dbReference type="Google" id="ProtNLM"/>
    </source>
</evidence>
<keyword evidence="4" id="KW-1185">Reference proteome</keyword>
<proteinExistence type="predicted"/>
<dbReference type="PANTHER" id="PTHR34136:SF1">
    <property type="entry name" value="UDP-N-ACETYL-D-MANNOSAMINURONIC ACID TRANSFERASE"/>
    <property type="match status" value="1"/>
</dbReference>
<dbReference type="Pfam" id="PF03808">
    <property type="entry name" value="Glyco_tran_WecG"/>
    <property type="match status" value="1"/>
</dbReference>
<accession>A0A177E721</accession>